<dbReference type="AlphaFoldDB" id="A0A1F6XK76"/>
<protein>
    <recommendedName>
        <fullName evidence="1">AB hydrolase-1 domain-containing protein</fullName>
    </recommendedName>
</protein>
<feature type="domain" description="AB hydrolase-1" evidence="1">
    <location>
        <begin position="23"/>
        <end position="251"/>
    </location>
</feature>
<dbReference type="STRING" id="1801773.A3A03_02335"/>
<dbReference type="SUPFAM" id="SSF53474">
    <property type="entry name" value="alpha/beta-Hydrolases"/>
    <property type="match status" value="1"/>
</dbReference>
<proteinExistence type="predicted"/>
<accession>A0A1F6XK76</accession>
<evidence type="ECO:0000313" key="2">
    <source>
        <dbReference type="EMBL" id="OGI94513.1"/>
    </source>
</evidence>
<dbReference type="PANTHER" id="PTHR43798">
    <property type="entry name" value="MONOACYLGLYCEROL LIPASE"/>
    <property type="match status" value="1"/>
</dbReference>
<dbReference type="Pfam" id="PF00561">
    <property type="entry name" value="Abhydrolase_1"/>
    <property type="match status" value="1"/>
</dbReference>
<evidence type="ECO:0000259" key="1">
    <source>
        <dbReference type="Pfam" id="PF00561"/>
    </source>
</evidence>
<comment type="caution">
    <text evidence="2">The sequence shown here is derived from an EMBL/GenBank/DDBJ whole genome shotgun (WGS) entry which is preliminary data.</text>
</comment>
<dbReference type="PRINTS" id="PR00111">
    <property type="entry name" value="ABHYDROLASE"/>
</dbReference>
<sequence length="267" mass="30805">MNEYVFKNEIYYRTNEFKPGRLTLVLVHGVSGSSSAWLPYEKIFENKYNVLTYDIRGHGKSKKFLNYADYEMKCFAGDLYDLVSHLNISKFIIISHSFAAPIALEYIKSFRETVSAAIFLSPMLDLTNSFSGKIMRSILKLTRFFSWFSFNPKPGGHLDYTKYPNTTDWNIKRNYADIKNTTFRIHLYCLRQSVILKPEHFSLEKINVPTLILHGKKDSMVGIKNSIILSEKIPNSKLVIIPNIDHIVVLNKVKEVSETISNFIQGL</sequence>
<gene>
    <name evidence="2" type="ORF">A3A03_02335</name>
</gene>
<dbReference type="Gene3D" id="3.40.50.1820">
    <property type="entry name" value="alpha/beta hydrolase"/>
    <property type="match status" value="1"/>
</dbReference>
<dbReference type="InterPro" id="IPR050266">
    <property type="entry name" value="AB_hydrolase_sf"/>
</dbReference>
<reference evidence="2 3" key="1">
    <citation type="journal article" date="2016" name="Nat. Commun.">
        <title>Thousands of microbial genomes shed light on interconnected biogeochemical processes in an aquifer system.</title>
        <authorList>
            <person name="Anantharaman K."/>
            <person name="Brown C.T."/>
            <person name="Hug L.A."/>
            <person name="Sharon I."/>
            <person name="Castelle C.J."/>
            <person name="Probst A.J."/>
            <person name="Thomas B.C."/>
            <person name="Singh A."/>
            <person name="Wilkins M.J."/>
            <person name="Karaoz U."/>
            <person name="Brodie E.L."/>
            <person name="Williams K.H."/>
            <person name="Hubbard S.S."/>
            <person name="Banfield J.F."/>
        </authorList>
    </citation>
    <scope>NUCLEOTIDE SEQUENCE [LARGE SCALE GENOMIC DNA]</scope>
</reference>
<evidence type="ECO:0000313" key="3">
    <source>
        <dbReference type="Proteomes" id="UP000176629"/>
    </source>
</evidence>
<dbReference type="EMBL" id="MFUX01000020">
    <property type="protein sequence ID" value="OGI94513.1"/>
    <property type="molecule type" value="Genomic_DNA"/>
</dbReference>
<dbReference type="InterPro" id="IPR029058">
    <property type="entry name" value="AB_hydrolase_fold"/>
</dbReference>
<dbReference type="InterPro" id="IPR000073">
    <property type="entry name" value="AB_hydrolase_1"/>
</dbReference>
<organism evidence="2 3">
    <name type="scientific">Candidatus Nomurabacteria bacterium RIFCSPLOWO2_01_FULL_40_18</name>
    <dbReference type="NCBI Taxonomy" id="1801773"/>
    <lineage>
        <taxon>Bacteria</taxon>
        <taxon>Candidatus Nomuraibacteriota</taxon>
    </lineage>
</organism>
<name>A0A1F6XK76_9BACT</name>
<dbReference type="Proteomes" id="UP000176629">
    <property type="component" value="Unassembled WGS sequence"/>
</dbReference>